<dbReference type="PANTHER" id="PTHR42208:SF1">
    <property type="entry name" value="HEAVY METAL TRANSPORTER"/>
    <property type="match status" value="1"/>
</dbReference>
<feature type="transmembrane region" description="Helical" evidence="1">
    <location>
        <begin position="43"/>
        <end position="63"/>
    </location>
</feature>
<evidence type="ECO:0000259" key="3">
    <source>
        <dbReference type="Pfam" id="PF13386"/>
    </source>
</evidence>
<evidence type="ECO:0000256" key="2">
    <source>
        <dbReference type="SAM" id="SignalP"/>
    </source>
</evidence>
<keyword evidence="2" id="KW-0732">Signal</keyword>
<feature type="domain" description="Urease accessory protein UreH-like transmembrane" evidence="3">
    <location>
        <begin position="8"/>
        <end position="195"/>
    </location>
</feature>
<dbReference type="Proteomes" id="UP000503096">
    <property type="component" value="Chromosome"/>
</dbReference>
<dbReference type="RefSeq" id="WP_171161021.1">
    <property type="nucleotide sequence ID" value="NZ_CP053073.1"/>
</dbReference>
<sequence length="215" mass="21340">MSSFALGALALGFLGSAHCAAMCGGFARAGQGSALALHAGRIGSYMLAGAAVGAVGAAPAAWITHPSLQLAAFGLACLVLFVTGVRIAGIAPVPSRVRATPAFETLAASIARRVGPPGTASRRFALGVLWGWAPCALVYAALPLALVSGSAASGAISMAAFGLGTVPALLGAGWVLARLGERSRKWAGVLLMLLAVTALFGHAASHPLFCVTPTP</sequence>
<feature type="transmembrane region" description="Helical" evidence="1">
    <location>
        <begin position="70"/>
        <end position="91"/>
    </location>
</feature>
<dbReference type="InParanoid" id="A0A6M4H4P3"/>
<accession>A0A6M4H4P3</accession>
<gene>
    <name evidence="4" type="ORF">DSM104440_01035</name>
</gene>
<name>A0A6M4H4P3_9PROT</name>
<feature type="signal peptide" evidence="2">
    <location>
        <begin position="1"/>
        <end position="19"/>
    </location>
</feature>
<keyword evidence="5" id="KW-1185">Reference proteome</keyword>
<dbReference type="Pfam" id="PF13386">
    <property type="entry name" value="DsbD_2"/>
    <property type="match status" value="1"/>
</dbReference>
<dbReference type="AlphaFoldDB" id="A0A6M4H4P3"/>
<organism evidence="4 5">
    <name type="scientific">Usitatibacter palustris</name>
    <dbReference type="NCBI Taxonomy" id="2732487"/>
    <lineage>
        <taxon>Bacteria</taxon>
        <taxon>Pseudomonadati</taxon>
        <taxon>Pseudomonadota</taxon>
        <taxon>Betaproteobacteria</taxon>
        <taxon>Nitrosomonadales</taxon>
        <taxon>Usitatibacteraceae</taxon>
        <taxon>Usitatibacter</taxon>
    </lineage>
</organism>
<dbReference type="KEGG" id="upl:DSM104440_01035"/>
<feature type="chain" id="PRO_5026969425" description="Urease accessory protein UreH-like transmembrane domain-containing protein" evidence="2">
    <location>
        <begin position="20"/>
        <end position="215"/>
    </location>
</feature>
<feature type="transmembrane region" description="Helical" evidence="1">
    <location>
        <begin position="189"/>
        <end position="209"/>
    </location>
</feature>
<reference evidence="4 5" key="1">
    <citation type="submission" date="2020-04" db="EMBL/GenBank/DDBJ databases">
        <title>Usitatibacter rugosus gen. nov., sp. nov. and Usitatibacter palustris sp. nov., novel members of Usitatibacteraceae fam. nov. within the order Nitrosomonadales isolated from soil.</title>
        <authorList>
            <person name="Huber K.J."/>
            <person name="Neumann-Schaal M."/>
            <person name="Geppert A."/>
            <person name="Luckner M."/>
            <person name="Wanner G."/>
            <person name="Overmann J."/>
        </authorList>
    </citation>
    <scope>NUCLEOTIDE SEQUENCE [LARGE SCALE GENOMIC DNA]</scope>
    <source>
        <strain evidence="4 5">Swamp67</strain>
    </source>
</reference>
<feature type="transmembrane region" description="Helical" evidence="1">
    <location>
        <begin position="155"/>
        <end position="177"/>
    </location>
</feature>
<dbReference type="PANTHER" id="PTHR42208">
    <property type="entry name" value="HEAVY METAL TRANSPORTER-RELATED"/>
    <property type="match status" value="1"/>
</dbReference>
<protein>
    <recommendedName>
        <fullName evidence="3">Urease accessory protein UreH-like transmembrane domain-containing protein</fullName>
    </recommendedName>
</protein>
<feature type="transmembrane region" description="Helical" evidence="1">
    <location>
        <begin position="127"/>
        <end position="149"/>
    </location>
</feature>
<keyword evidence="1" id="KW-0812">Transmembrane</keyword>
<evidence type="ECO:0000256" key="1">
    <source>
        <dbReference type="SAM" id="Phobius"/>
    </source>
</evidence>
<keyword evidence="1" id="KW-0472">Membrane</keyword>
<keyword evidence="1" id="KW-1133">Transmembrane helix</keyword>
<evidence type="ECO:0000313" key="5">
    <source>
        <dbReference type="Proteomes" id="UP000503096"/>
    </source>
</evidence>
<evidence type="ECO:0000313" key="4">
    <source>
        <dbReference type="EMBL" id="QJR14242.1"/>
    </source>
</evidence>
<dbReference type="EMBL" id="CP053073">
    <property type="protein sequence ID" value="QJR14242.1"/>
    <property type="molecule type" value="Genomic_DNA"/>
</dbReference>
<dbReference type="InterPro" id="IPR039447">
    <property type="entry name" value="UreH-like_TM_dom"/>
</dbReference>
<proteinExistence type="predicted"/>